<protein>
    <submittedName>
        <fullName evidence="1">Uncharacterized protein</fullName>
    </submittedName>
</protein>
<name>A0ABR9EXZ9_PSEVC</name>
<dbReference type="EMBL" id="AQGW01000025">
    <property type="protein sequence ID" value="MBE0384179.1"/>
    <property type="molecule type" value="Genomic_DNA"/>
</dbReference>
<keyword evidence="2" id="KW-1185">Reference proteome</keyword>
<comment type="caution">
    <text evidence="1">The sequence shown here is derived from an EMBL/GenBank/DDBJ whole genome shotgun (WGS) entry which is preliminary data.</text>
</comment>
<organism evidence="1 2">
    <name type="scientific">Pseudoalteromonas carrageenovora IAM 12662</name>
    <dbReference type="NCBI Taxonomy" id="1314868"/>
    <lineage>
        <taxon>Bacteria</taxon>
        <taxon>Pseudomonadati</taxon>
        <taxon>Pseudomonadota</taxon>
        <taxon>Gammaproteobacteria</taxon>
        <taxon>Alteromonadales</taxon>
        <taxon>Pseudoalteromonadaceae</taxon>
        <taxon>Pseudoalteromonas</taxon>
    </lineage>
</organism>
<evidence type="ECO:0000313" key="2">
    <source>
        <dbReference type="Proteomes" id="UP000615003"/>
    </source>
</evidence>
<gene>
    <name evidence="1" type="ORF">PCARR_b0118</name>
</gene>
<evidence type="ECO:0000313" key="1">
    <source>
        <dbReference type="EMBL" id="MBE0384179.1"/>
    </source>
</evidence>
<sequence length="39" mass="4480">MPPFYISVKSSTAGVKRDHVRGKVSIIYAQQNPPFYIKR</sequence>
<proteinExistence type="predicted"/>
<reference evidence="1 2" key="1">
    <citation type="submission" date="2015-06" db="EMBL/GenBank/DDBJ databases">
        <title>Genome sequence of Pseudoalteromonas carrageenovora.</title>
        <authorList>
            <person name="Xie B.-B."/>
            <person name="Rong J.-C."/>
            <person name="Qin Q.-L."/>
            <person name="Zhang Y.-Z."/>
        </authorList>
    </citation>
    <scope>NUCLEOTIDE SEQUENCE [LARGE SCALE GENOMIC DNA]</scope>
    <source>
        <strain evidence="1 2">IAM 12662</strain>
    </source>
</reference>
<dbReference type="Proteomes" id="UP000615003">
    <property type="component" value="Unassembled WGS sequence"/>
</dbReference>
<accession>A0ABR9EXZ9</accession>